<dbReference type="CDD" id="cd00086">
    <property type="entry name" value="homeodomain"/>
    <property type="match status" value="1"/>
</dbReference>
<feature type="domain" description="Homeobox" evidence="4">
    <location>
        <begin position="5"/>
        <end position="55"/>
    </location>
</feature>
<keyword evidence="6" id="KW-1185">Reference proteome</keyword>
<dbReference type="Pfam" id="PF00046">
    <property type="entry name" value="Homeodomain"/>
    <property type="match status" value="1"/>
</dbReference>
<gene>
    <name evidence="5" type="ORF">Ocin01_11499</name>
</gene>
<keyword evidence="2 3" id="KW-0371">Homeobox</keyword>
<proteinExistence type="predicted"/>
<comment type="caution">
    <text evidence="5">The sequence shown here is derived from an EMBL/GenBank/DDBJ whole genome shotgun (WGS) entry which is preliminary data.</text>
</comment>
<dbReference type="PROSITE" id="PS50071">
    <property type="entry name" value="HOMEOBOX_2"/>
    <property type="match status" value="1"/>
</dbReference>
<dbReference type="Gene3D" id="1.10.10.60">
    <property type="entry name" value="Homeodomain-like"/>
    <property type="match status" value="1"/>
</dbReference>
<evidence type="ECO:0000313" key="6">
    <source>
        <dbReference type="Proteomes" id="UP000094527"/>
    </source>
</evidence>
<comment type="subcellular location">
    <subcellularLocation>
        <location evidence="1 2 3">Nucleus</location>
    </subcellularLocation>
</comment>
<dbReference type="SMART" id="SM00389">
    <property type="entry name" value="HOX"/>
    <property type="match status" value="1"/>
</dbReference>
<dbReference type="GO" id="GO:0000981">
    <property type="term" value="F:DNA-binding transcription factor activity, RNA polymerase II-specific"/>
    <property type="evidence" value="ECO:0007669"/>
    <property type="project" value="TreeGrafter"/>
</dbReference>
<keyword evidence="2 3" id="KW-0238">DNA-binding</keyword>
<feature type="DNA-binding region" description="Homeobox" evidence="2">
    <location>
        <begin position="7"/>
        <end position="56"/>
    </location>
</feature>
<dbReference type="Proteomes" id="UP000094527">
    <property type="component" value="Unassembled WGS sequence"/>
</dbReference>
<evidence type="ECO:0000256" key="3">
    <source>
        <dbReference type="RuleBase" id="RU000682"/>
    </source>
</evidence>
<dbReference type="InterPro" id="IPR050649">
    <property type="entry name" value="Paired_Homeobox_TFs"/>
</dbReference>
<protein>
    <submittedName>
        <fullName evidence="5">Homeobox protein goosecoid</fullName>
    </submittedName>
</protein>
<dbReference type="STRING" id="48709.A0A1D2MQ70"/>
<dbReference type="AlphaFoldDB" id="A0A1D2MQ70"/>
<dbReference type="SUPFAM" id="SSF46689">
    <property type="entry name" value="Homeodomain-like"/>
    <property type="match status" value="1"/>
</dbReference>
<dbReference type="EMBL" id="LJIJ01000701">
    <property type="protein sequence ID" value="ODM95183.1"/>
    <property type="molecule type" value="Genomic_DNA"/>
</dbReference>
<evidence type="ECO:0000256" key="1">
    <source>
        <dbReference type="ARBA" id="ARBA00004123"/>
    </source>
</evidence>
<sequence>MGVPACLNQKSTIFTEEQLEQLEATFEKTHYPDVVLREQLALKTDLKEERVELPFDISLRVHNSRIYKLSVGKTNIKKRDGYGFSPRIRFRLTAAPDFIHVIFSRGTRERERIRP</sequence>
<dbReference type="GO" id="GO:0000977">
    <property type="term" value="F:RNA polymerase II transcription regulatory region sequence-specific DNA binding"/>
    <property type="evidence" value="ECO:0007669"/>
    <property type="project" value="TreeGrafter"/>
</dbReference>
<dbReference type="PANTHER" id="PTHR24329:SF516">
    <property type="entry name" value="HOMEOBOX PROTEIN GOOSECOID"/>
    <property type="match status" value="1"/>
</dbReference>
<reference evidence="5 6" key="1">
    <citation type="journal article" date="2016" name="Genome Biol. Evol.">
        <title>Gene Family Evolution Reflects Adaptation to Soil Environmental Stressors in the Genome of the Collembolan Orchesella cincta.</title>
        <authorList>
            <person name="Faddeeva-Vakhrusheva A."/>
            <person name="Derks M.F."/>
            <person name="Anvar S.Y."/>
            <person name="Agamennone V."/>
            <person name="Suring W."/>
            <person name="Smit S."/>
            <person name="van Straalen N.M."/>
            <person name="Roelofs D."/>
        </authorList>
    </citation>
    <scope>NUCLEOTIDE SEQUENCE [LARGE SCALE GENOMIC DNA]</scope>
    <source>
        <tissue evidence="5">Mixed pool</tissue>
    </source>
</reference>
<name>A0A1D2MQ70_ORCCI</name>
<dbReference type="InterPro" id="IPR001356">
    <property type="entry name" value="HD"/>
</dbReference>
<evidence type="ECO:0000313" key="5">
    <source>
        <dbReference type="EMBL" id="ODM95183.1"/>
    </source>
</evidence>
<evidence type="ECO:0000256" key="2">
    <source>
        <dbReference type="PROSITE-ProRule" id="PRU00108"/>
    </source>
</evidence>
<keyword evidence="2 3" id="KW-0539">Nucleus</keyword>
<dbReference type="PANTHER" id="PTHR24329">
    <property type="entry name" value="HOMEOBOX PROTEIN ARISTALESS"/>
    <property type="match status" value="1"/>
</dbReference>
<dbReference type="GO" id="GO:0005634">
    <property type="term" value="C:nucleus"/>
    <property type="evidence" value="ECO:0007669"/>
    <property type="project" value="UniProtKB-SubCell"/>
</dbReference>
<organism evidence="5 6">
    <name type="scientific">Orchesella cincta</name>
    <name type="common">Springtail</name>
    <name type="synonym">Podura cincta</name>
    <dbReference type="NCBI Taxonomy" id="48709"/>
    <lineage>
        <taxon>Eukaryota</taxon>
        <taxon>Metazoa</taxon>
        <taxon>Ecdysozoa</taxon>
        <taxon>Arthropoda</taxon>
        <taxon>Hexapoda</taxon>
        <taxon>Collembola</taxon>
        <taxon>Entomobryomorpha</taxon>
        <taxon>Entomobryoidea</taxon>
        <taxon>Orchesellidae</taxon>
        <taxon>Orchesellinae</taxon>
        <taxon>Orchesella</taxon>
    </lineage>
</organism>
<dbReference type="OrthoDB" id="6159439at2759"/>
<evidence type="ECO:0000259" key="4">
    <source>
        <dbReference type="PROSITE" id="PS50071"/>
    </source>
</evidence>
<accession>A0A1D2MQ70</accession>
<dbReference type="InterPro" id="IPR009057">
    <property type="entry name" value="Homeodomain-like_sf"/>
</dbReference>